<accession>A0A0D1ZDH6</accession>
<name>A0A0D1ZDH6_9EURO</name>
<proteinExistence type="inferred from homology"/>
<protein>
    <recommendedName>
        <fullName evidence="5">CENP-V/GFA domain-containing protein</fullName>
    </recommendedName>
</protein>
<reference evidence="6 7" key="1">
    <citation type="submission" date="2015-01" db="EMBL/GenBank/DDBJ databases">
        <title>The Genome Sequence of Exophiala sideris CBS121828.</title>
        <authorList>
            <consortium name="The Broad Institute Genomics Platform"/>
            <person name="Cuomo C."/>
            <person name="de Hoog S."/>
            <person name="Gorbushina A."/>
            <person name="Stielow B."/>
            <person name="Teixiera M."/>
            <person name="Abouelleil A."/>
            <person name="Chapman S.B."/>
            <person name="Priest M."/>
            <person name="Young S.K."/>
            <person name="Wortman J."/>
            <person name="Nusbaum C."/>
            <person name="Birren B."/>
        </authorList>
    </citation>
    <scope>NUCLEOTIDE SEQUENCE [LARGE SCALE GENOMIC DNA]</scope>
    <source>
        <strain evidence="6 7">CBS 121828</strain>
    </source>
</reference>
<keyword evidence="4" id="KW-0456">Lyase</keyword>
<dbReference type="Proteomes" id="UP000053599">
    <property type="component" value="Unassembled WGS sequence"/>
</dbReference>
<feature type="domain" description="CENP-V/GFA" evidence="5">
    <location>
        <begin position="50"/>
        <end position="173"/>
    </location>
</feature>
<dbReference type="Pfam" id="PF04828">
    <property type="entry name" value="GFA"/>
    <property type="match status" value="1"/>
</dbReference>
<sequence length="207" mass="23242">MAVVMGGMKGEEGAQYYLRYHDHGEEIYDLDKFTSKQQATLALQSKEESIKGGCQCGGVQFTLLRPKESEGKHEACLCMCRSCRLSFGQPLTAWAMRIPFDRVYTEEGSVHDGSLFGTLCRYQSSELATRDFCGKCGASVFFHTIDRPGKVDIAFGLLQAPEGMRGSSWFEWDDDGVHFPEDAVDKDLLEMVKANYYKLKISDKLES</sequence>
<dbReference type="OrthoDB" id="5422068at2759"/>
<evidence type="ECO:0000259" key="5">
    <source>
        <dbReference type="PROSITE" id="PS51891"/>
    </source>
</evidence>
<evidence type="ECO:0000256" key="1">
    <source>
        <dbReference type="ARBA" id="ARBA00005495"/>
    </source>
</evidence>
<evidence type="ECO:0000256" key="3">
    <source>
        <dbReference type="ARBA" id="ARBA00022833"/>
    </source>
</evidence>
<dbReference type="Gene3D" id="3.90.1590.10">
    <property type="entry name" value="glutathione-dependent formaldehyde- activating enzyme (gfa)"/>
    <property type="match status" value="1"/>
</dbReference>
<keyword evidence="3" id="KW-0862">Zinc</keyword>
<dbReference type="PANTHER" id="PTHR33337">
    <property type="entry name" value="GFA DOMAIN-CONTAINING PROTEIN"/>
    <property type="match status" value="1"/>
</dbReference>
<dbReference type="GO" id="GO:0046872">
    <property type="term" value="F:metal ion binding"/>
    <property type="evidence" value="ECO:0007669"/>
    <property type="project" value="UniProtKB-KW"/>
</dbReference>
<gene>
    <name evidence="6" type="ORF">PV11_00601</name>
</gene>
<dbReference type="AlphaFoldDB" id="A0A0D1ZDH6"/>
<evidence type="ECO:0000313" key="7">
    <source>
        <dbReference type="Proteomes" id="UP000053599"/>
    </source>
</evidence>
<organism evidence="6 7">
    <name type="scientific">Exophiala sideris</name>
    <dbReference type="NCBI Taxonomy" id="1016849"/>
    <lineage>
        <taxon>Eukaryota</taxon>
        <taxon>Fungi</taxon>
        <taxon>Dikarya</taxon>
        <taxon>Ascomycota</taxon>
        <taxon>Pezizomycotina</taxon>
        <taxon>Eurotiomycetes</taxon>
        <taxon>Chaetothyriomycetidae</taxon>
        <taxon>Chaetothyriales</taxon>
        <taxon>Herpotrichiellaceae</taxon>
        <taxon>Exophiala</taxon>
    </lineage>
</organism>
<comment type="similarity">
    <text evidence="1">Belongs to the Gfa family.</text>
</comment>
<dbReference type="STRING" id="1016849.A0A0D1ZDH6"/>
<dbReference type="InterPro" id="IPR006913">
    <property type="entry name" value="CENP-V/GFA"/>
</dbReference>
<evidence type="ECO:0000256" key="4">
    <source>
        <dbReference type="ARBA" id="ARBA00023239"/>
    </source>
</evidence>
<dbReference type="EMBL" id="KN846951">
    <property type="protein sequence ID" value="KIV84848.1"/>
    <property type="molecule type" value="Genomic_DNA"/>
</dbReference>
<dbReference type="PANTHER" id="PTHR33337:SF40">
    <property type="entry name" value="CENP-V_GFA DOMAIN-CONTAINING PROTEIN-RELATED"/>
    <property type="match status" value="1"/>
</dbReference>
<dbReference type="PROSITE" id="PS51891">
    <property type="entry name" value="CENP_V_GFA"/>
    <property type="match status" value="1"/>
</dbReference>
<dbReference type="InterPro" id="IPR011057">
    <property type="entry name" value="Mss4-like_sf"/>
</dbReference>
<keyword evidence="2" id="KW-0479">Metal-binding</keyword>
<dbReference type="SUPFAM" id="SSF51316">
    <property type="entry name" value="Mss4-like"/>
    <property type="match status" value="1"/>
</dbReference>
<dbReference type="GO" id="GO:0016846">
    <property type="term" value="F:carbon-sulfur lyase activity"/>
    <property type="evidence" value="ECO:0007669"/>
    <property type="project" value="InterPro"/>
</dbReference>
<dbReference type="HOGENOM" id="CLU_1326387_0_0_1"/>
<evidence type="ECO:0000256" key="2">
    <source>
        <dbReference type="ARBA" id="ARBA00022723"/>
    </source>
</evidence>
<evidence type="ECO:0000313" key="6">
    <source>
        <dbReference type="EMBL" id="KIV84848.1"/>
    </source>
</evidence>